<dbReference type="NCBIfam" id="NF001938">
    <property type="entry name" value="PRK00714.1-5"/>
    <property type="match status" value="1"/>
</dbReference>
<dbReference type="InterPro" id="IPR022927">
    <property type="entry name" value="RppH"/>
</dbReference>
<dbReference type="GO" id="GO:0008893">
    <property type="term" value="F:guanosine-3',5'-bis(diphosphate) 3'-diphosphatase activity"/>
    <property type="evidence" value="ECO:0007669"/>
    <property type="project" value="TreeGrafter"/>
</dbReference>
<comment type="cofactor">
    <cofactor evidence="1">
        <name>Mn(2+)</name>
        <dbReference type="ChEBI" id="CHEBI:29035"/>
    </cofactor>
</comment>
<dbReference type="Proteomes" id="UP000297891">
    <property type="component" value="Unassembled WGS sequence"/>
</dbReference>
<dbReference type="PROSITE" id="PS51462">
    <property type="entry name" value="NUDIX"/>
    <property type="match status" value="1"/>
</dbReference>
<dbReference type="SUPFAM" id="SSF55811">
    <property type="entry name" value="Nudix"/>
    <property type="match status" value="1"/>
</dbReference>
<dbReference type="AlphaFoldDB" id="A0A2M9Y6F1"/>
<comment type="similarity">
    <text evidence="3">Belongs to the Nudix hydrolase family.</text>
</comment>
<accession>A0A2M9Y6F1</accession>
<evidence type="ECO:0000256" key="2">
    <source>
        <dbReference type="ARBA" id="ARBA00022801"/>
    </source>
</evidence>
<dbReference type="PANTHER" id="PTHR11839:SF22">
    <property type="entry name" value="NUDIX HYDROLASE 26, CHLOROPLASTIC"/>
    <property type="match status" value="1"/>
</dbReference>
<dbReference type="Pfam" id="PF00293">
    <property type="entry name" value="NUDIX"/>
    <property type="match status" value="1"/>
</dbReference>
<reference evidence="5" key="1">
    <citation type="journal article" date="2019" name="PLoS Negl. Trop. Dis.">
        <title>Revisiting the worldwide diversity of Leptospira species in the environment.</title>
        <authorList>
            <person name="Vincent A.T."/>
            <person name="Schiettekatte O."/>
            <person name="Bourhy P."/>
            <person name="Veyrier F.J."/>
            <person name="Picardeau M."/>
        </authorList>
    </citation>
    <scope>NUCLEOTIDE SEQUENCE [LARGE SCALE GENOMIC DNA]</scope>
    <source>
        <strain evidence="5">201800277</strain>
    </source>
</reference>
<evidence type="ECO:0000313" key="5">
    <source>
        <dbReference type="EMBL" id="TGK96018.1"/>
    </source>
</evidence>
<dbReference type="RefSeq" id="WP_100789026.1">
    <property type="nucleotide sequence ID" value="NZ_NPDQ01000001.1"/>
</dbReference>
<comment type="caution">
    <text evidence="5">The sequence shown here is derived from an EMBL/GenBank/DDBJ whole genome shotgun (WGS) entry which is preliminary data.</text>
</comment>
<dbReference type="CDD" id="cd03671">
    <property type="entry name" value="NUDIX_Ap4A_hydrolase_plant_like"/>
    <property type="match status" value="1"/>
</dbReference>
<proteinExistence type="inferred from homology"/>
<protein>
    <submittedName>
        <fullName evidence="5">RNA pyrophosphohydrolase</fullName>
        <ecNumber evidence="5">3.6.1.-</ecNumber>
    </submittedName>
</protein>
<name>A0A2M9Y6F1_9LEPT</name>
<dbReference type="Gene3D" id="3.90.79.10">
    <property type="entry name" value="Nucleoside Triphosphate Pyrophosphohydrolase"/>
    <property type="match status" value="1"/>
</dbReference>
<dbReference type="PROSITE" id="PS00893">
    <property type="entry name" value="NUDIX_BOX"/>
    <property type="match status" value="1"/>
</dbReference>
<dbReference type="InterPro" id="IPR000086">
    <property type="entry name" value="NUDIX_hydrolase_dom"/>
</dbReference>
<dbReference type="InterPro" id="IPR020476">
    <property type="entry name" value="Nudix_hydrolase"/>
</dbReference>
<dbReference type="EMBL" id="RQFP01000001">
    <property type="protein sequence ID" value="TGK96018.1"/>
    <property type="molecule type" value="Genomic_DNA"/>
</dbReference>
<gene>
    <name evidence="5" type="ORF">EHQ30_05165</name>
</gene>
<organism evidence="5 6">
    <name type="scientific">Leptospira brenneri</name>
    <dbReference type="NCBI Taxonomy" id="2023182"/>
    <lineage>
        <taxon>Bacteria</taxon>
        <taxon>Pseudomonadati</taxon>
        <taxon>Spirochaetota</taxon>
        <taxon>Spirochaetia</taxon>
        <taxon>Leptospirales</taxon>
        <taxon>Leptospiraceae</taxon>
        <taxon>Leptospira</taxon>
    </lineage>
</organism>
<dbReference type="GO" id="GO:0006753">
    <property type="term" value="P:nucleoside phosphate metabolic process"/>
    <property type="evidence" value="ECO:0007669"/>
    <property type="project" value="TreeGrafter"/>
</dbReference>
<dbReference type="EC" id="3.6.1.-" evidence="5"/>
<dbReference type="NCBIfam" id="NF001936">
    <property type="entry name" value="PRK00714.1-3"/>
    <property type="match status" value="1"/>
</dbReference>
<dbReference type="GO" id="GO:0019693">
    <property type="term" value="P:ribose phosphate metabolic process"/>
    <property type="evidence" value="ECO:0007669"/>
    <property type="project" value="TreeGrafter"/>
</dbReference>
<dbReference type="InterPro" id="IPR020084">
    <property type="entry name" value="NUDIX_hydrolase_CS"/>
</dbReference>
<dbReference type="PANTHER" id="PTHR11839">
    <property type="entry name" value="UDP/ADP-SUGAR PYROPHOSPHATASE"/>
    <property type="match status" value="1"/>
</dbReference>
<evidence type="ECO:0000256" key="1">
    <source>
        <dbReference type="ARBA" id="ARBA00001936"/>
    </source>
</evidence>
<dbReference type="GO" id="GO:0034432">
    <property type="term" value="F:bis(5'-adenosyl)-pentaphosphatase activity"/>
    <property type="evidence" value="ECO:0007669"/>
    <property type="project" value="TreeGrafter"/>
</dbReference>
<sequence>MDDRAILRNMTDKPYRKNVGMVVFNSLGKVIVGERVQFPGSWQFPQGGIDEGEDYLEAAKRELYEELGIKKATYVTEYPDWIPYDFPNSLGLNSHLQKFRGQLQRWILFYWDGGLDECDLVHHEQEFLTIQFMEIEDTVQAVVEFKREVYAKFVPIFKSAIQNYIAENSKSK</sequence>
<dbReference type="OrthoDB" id="9787476at2"/>
<dbReference type="PRINTS" id="PR00502">
    <property type="entry name" value="NUDIXFAMILY"/>
</dbReference>
<evidence type="ECO:0000259" key="4">
    <source>
        <dbReference type="PROSITE" id="PS51462"/>
    </source>
</evidence>
<dbReference type="InterPro" id="IPR015797">
    <property type="entry name" value="NUDIX_hydrolase-like_dom_sf"/>
</dbReference>
<evidence type="ECO:0000313" key="6">
    <source>
        <dbReference type="Proteomes" id="UP000297891"/>
    </source>
</evidence>
<keyword evidence="6" id="KW-1185">Reference proteome</keyword>
<evidence type="ECO:0000256" key="3">
    <source>
        <dbReference type="RuleBase" id="RU003476"/>
    </source>
</evidence>
<keyword evidence="2 3" id="KW-0378">Hydrolase</keyword>
<feature type="domain" description="Nudix hydrolase" evidence="4">
    <location>
        <begin position="14"/>
        <end position="155"/>
    </location>
</feature>